<organism evidence="2 3">
    <name type="scientific">Candidatus Marimicrobium litorale</name>
    <dbReference type="NCBI Taxonomy" id="2518991"/>
    <lineage>
        <taxon>Bacteria</taxon>
        <taxon>Pseudomonadati</taxon>
        <taxon>Pseudomonadota</taxon>
        <taxon>Gammaproteobacteria</taxon>
        <taxon>Cellvibrionales</taxon>
        <taxon>Halieaceae</taxon>
        <taxon>Marimicrobium</taxon>
    </lineage>
</organism>
<gene>
    <name evidence="2" type="ORF">EYC82_18040</name>
</gene>
<keyword evidence="1" id="KW-0732">Signal</keyword>
<evidence type="ECO:0000256" key="1">
    <source>
        <dbReference type="SAM" id="SignalP"/>
    </source>
</evidence>
<evidence type="ECO:0000313" key="2">
    <source>
        <dbReference type="EMBL" id="MCX2979241.1"/>
    </source>
</evidence>
<name>A0ABT3TAE3_9GAMM</name>
<evidence type="ECO:0000313" key="3">
    <source>
        <dbReference type="Proteomes" id="UP001143304"/>
    </source>
</evidence>
<feature type="signal peptide" evidence="1">
    <location>
        <begin position="1"/>
        <end position="20"/>
    </location>
</feature>
<dbReference type="EMBL" id="SHNO01000004">
    <property type="protein sequence ID" value="MCX2979241.1"/>
    <property type="molecule type" value="Genomic_DNA"/>
</dbReference>
<proteinExistence type="predicted"/>
<feature type="chain" id="PRO_5046901262" evidence="1">
    <location>
        <begin position="21"/>
        <end position="585"/>
    </location>
</feature>
<accession>A0ABT3TAE3</accession>
<keyword evidence="3" id="KW-1185">Reference proteome</keyword>
<sequence length="585" mass="61983">MIYLARLATALFLSSCLALIANGCSDSAQSQSGEYEVVQLIGNYNNATIEAVRSDLVVVPFSPDYNPQLTPMMIAPGVLDAADALTQQEKDAIKASYEAGQTLALIAPSTIDVKAFHGLLGAGAAFESTTDPVLLAYIMRREDGMPTASALFNIRPTPDTENPGADERAYARAYDLVVDDLSRSPLPSSEPTSDLTGAPIDLSKNYVQTTELRETTGGYYTMSVKVSSGRVCKEKNVTPMDFYVITSGGDWDATEAQWQSASYEKGQITLESNDEDLSIDWQNNDDYCSGGIAVVPFPGGGDKRICRYTNYPLNYYIGFEPPAYGSTTQVSAAPSADQGKSTTYSNSFTYGVSGQVSVNGKGPQAGLGVSASWQKSVSTTVPAMVTEAGDIGPFNLGAYTKYEYCTEDDASAGNCSSMIQMDKGDNICQDYTVGDPEDGQKPSGKLSGTIQAAAWQVTPGTYGNATSFDIVVNWDVELATSTVNFWGGSFTTKPDGFRPINVGPTGSCNAEGCSCSFKSETTQTLRKSYTFNVPLPSDCSAPSPPTPPPPTPGSDCSAAFCAANPGASCTAKPSCEYCDKGECHE</sequence>
<dbReference type="Proteomes" id="UP001143304">
    <property type="component" value="Unassembled WGS sequence"/>
</dbReference>
<dbReference type="Gene3D" id="2.70.240.10">
    <property type="entry name" value="Leukocidin/porin MspA"/>
    <property type="match status" value="1"/>
</dbReference>
<protein>
    <submittedName>
        <fullName evidence="2">Uncharacterized protein</fullName>
    </submittedName>
</protein>
<comment type="caution">
    <text evidence="2">The sequence shown here is derived from an EMBL/GenBank/DDBJ whole genome shotgun (WGS) entry which is preliminary data.</text>
</comment>
<dbReference type="RefSeq" id="WP_279251033.1">
    <property type="nucleotide sequence ID" value="NZ_SHNO01000004.1"/>
</dbReference>
<reference evidence="2" key="1">
    <citation type="submission" date="2019-02" db="EMBL/GenBank/DDBJ databases">
        <authorList>
            <person name="Li S.-H."/>
        </authorList>
    </citation>
    <scope>NUCLEOTIDE SEQUENCE</scope>
    <source>
        <strain evidence="2">IMCC11814</strain>
    </source>
</reference>